<name>A0A090TW85_9VIBR</name>
<dbReference type="PROSITE" id="PS51257">
    <property type="entry name" value="PROKAR_LIPOPROTEIN"/>
    <property type="match status" value="1"/>
</dbReference>
<keyword evidence="2" id="KW-1185">Reference proteome</keyword>
<accession>A0A090TW85</accession>
<gene>
    <name evidence="1" type="ORF">JCM19240_3547</name>
</gene>
<dbReference type="InterPro" id="IPR010794">
    <property type="entry name" value="MalM"/>
</dbReference>
<proteinExistence type="predicted"/>
<reference evidence="1 2" key="2">
    <citation type="submission" date="2014-09" db="EMBL/GenBank/DDBJ databases">
        <authorList>
            <consortium name="NBRP consortium"/>
            <person name="Sawabe T."/>
            <person name="Meirelles P."/>
            <person name="Nakanishi M."/>
            <person name="Sayaka M."/>
            <person name="Hattori M."/>
            <person name="Ohkuma M."/>
        </authorList>
    </citation>
    <scope>NUCLEOTIDE SEQUENCE [LARGE SCALE GENOMIC DNA]</scope>
    <source>
        <strain evidence="1 2">JCM 19240</strain>
    </source>
</reference>
<evidence type="ECO:0000313" key="2">
    <source>
        <dbReference type="Proteomes" id="UP000029224"/>
    </source>
</evidence>
<dbReference type="EMBL" id="BBMT01000006">
    <property type="protein sequence ID" value="GAL35177.1"/>
    <property type="molecule type" value="Genomic_DNA"/>
</dbReference>
<dbReference type="Proteomes" id="UP000029224">
    <property type="component" value="Unassembled WGS sequence"/>
</dbReference>
<evidence type="ECO:0000313" key="1">
    <source>
        <dbReference type="EMBL" id="GAL35177.1"/>
    </source>
</evidence>
<dbReference type="OrthoDB" id="6212239at2"/>
<sequence>MKRVFLAAIIASVMGCTSSQVQTSESSPLGVAELNSQKDCCTALNKISYEPIIKSGDLTAVIDTNSQKVGLVSGVTYVKGYQLPAFEGEANLEVISLVGNQVFIPSILVLDSEYKALDVLSSDDLRYQNSGIMYSTHYVMEKTISQKYPNGKSPRYIVVFTTDEDLANSTLIKPSSDSAIRSGSVEANLAANTEWKIPHAAIGTVELELDYNGPAIRQESDQQQQQREAALATVVAAEQQSTMEQEFVELFDDKIRAAVRAGEFDRALDIMKQAEKQGSPTARETFVEAMKNFEG</sequence>
<dbReference type="Pfam" id="PF07148">
    <property type="entry name" value="MalM"/>
    <property type="match status" value="1"/>
</dbReference>
<protein>
    <submittedName>
        <fullName evidence="1">Maltose operon periplasmic protein MalM</fullName>
    </submittedName>
</protein>
<dbReference type="AlphaFoldDB" id="A0A090TW85"/>
<comment type="caution">
    <text evidence="1">The sequence shown here is derived from an EMBL/GenBank/DDBJ whole genome shotgun (WGS) entry which is preliminary data.</text>
</comment>
<dbReference type="GO" id="GO:0042597">
    <property type="term" value="C:periplasmic space"/>
    <property type="evidence" value="ECO:0007669"/>
    <property type="project" value="InterPro"/>
</dbReference>
<dbReference type="GO" id="GO:0008643">
    <property type="term" value="P:carbohydrate transport"/>
    <property type="evidence" value="ECO:0007669"/>
    <property type="project" value="InterPro"/>
</dbReference>
<reference evidence="1 2" key="1">
    <citation type="submission" date="2014-09" db="EMBL/GenBank/DDBJ databases">
        <title>Vibrio maritimus JCM 19240. (C210) whole genome shotgun sequence.</title>
        <authorList>
            <person name="Sawabe T."/>
            <person name="Meirelles P."/>
            <person name="Nakanishi M."/>
            <person name="Sayaka M."/>
            <person name="Hattori M."/>
            <person name="Ohkuma M."/>
        </authorList>
    </citation>
    <scope>NUCLEOTIDE SEQUENCE [LARGE SCALE GENOMIC DNA]</scope>
    <source>
        <strain evidence="1 2">JCM 19240</strain>
    </source>
</reference>
<organism evidence="1 2">
    <name type="scientific">Vibrio maritimus</name>
    <dbReference type="NCBI Taxonomy" id="990268"/>
    <lineage>
        <taxon>Bacteria</taxon>
        <taxon>Pseudomonadati</taxon>
        <taxon>Pseudomonadota</taxon>
        <taxon>Gammaproteobacteria</taxon>
        <taxon>Vibrionales</taxon>
        <taxon>Vibrionaceae</taxon>
        <taxon>Vibrio</taxon>
    </lineage>
</organism>